<dbReference type="SUPFAM" id="SSF48403">
    <property type="entry name" value="Ankyrin repeat"/>
    <property type="match status" value="1"/>
</dbReference>
<evidence type="ECO:0000256" key="1">
    <source>
        <dbReference type="ARBA" id="ARBA00022737"/>
    </source>
</evidence>
<evidence type="ECO:0000313" key="5">
    <source>
        <dbReference type="EMBL" id="KAK2172951.1"/>
    </source>
</evidence>
<accession>A0AAD9KK90</accession>
<dbReference type="EMBL" id="JAODUO010000916">
    <property type="protein sequence ID" value="KAK2172951.1"/>
    <property type="molecule type" value="Genomic_DNA"/>
</dbReference>
<organism evidence="5 6">
    <name type="scientific">Ridgeia piscesae</name>
    <name type="common">Tubeworm</name>
    <dbReference type="NCBI Taxonomy" id="27915"/>
    <lineage>
        <taxon>Eukaryota</taxon>
        <taxon>Metazoa</taxon>
        <taxon>Spiralia</taxon>
        <taxon>Lophotrochozoa</taxon>
        <taxon>Annelida</taxon>
        <taxon>Polychaeta</taxon>
        <taxon>Sedentaria</taxon>
        <taxon>Canalipalpata</taxon>
        <taxon>Sabellida</taxon>
        <taxon>Siboglinidae</taxon>
        <taxon>Ridgeia</taxon>
    </lineage>
</organism>
<keyword evidence="1" id="KW-0677">Repeat</keyword>
<dbReference type="GO" id="GO:0031436">
    <property type="term" value="C:BRCA1-BARD1 complex"/>
    <property type="evidence" value="ECO:0007669"/>
    <property type="project" value="TreeGrafter"/>
</dbReference>
<comment type="caution">
    <text evidence="5">The sequence shown here is derived from an EMBL/GenBank/DDBJ whole genome shotgun (WGS) entry which is preliminary data.</text>
</comment>
<dbReference type="InterPro" id="IPR036770">
    <property type="entry name" value="Ankyrin_rpt-contain_sf"/>
</dbReference>
<dbReference type="GO" id="GO:0085020">
    <property type="term" value="P:protein K6-linked ubiquitination"/>
    <property type="evidence" value="ECO:0007669"/>
    <property type="project" value="TreeGrafter"/>
</dbReference>
<dbReference type="GO" id="GO:0004842">
    <property type="term" value="F:ubiquitin-protein transferase activity"/>
    <property type="evidence" value="ECO:0007669"/>
    <property type="project" value="TreeGrafter"/>
</dbReference>
<dbReference type="PANTHER" id="PTHR24171">
    <property type="entry name" value="ANKYRIN REPEAT DOMAIN-CONTAINING PROTEIN 39-RELATED"/>
    <property type="match status" value="1"/>
</dbReference>
<feature type="region of interest" description="Disordered" evidence="4">
    <location>
        <begin position="1"/>
        <end position="35"/>
    </location>
</feature>
<keyword evidence="2 3" id="KW-0040">ANK repeat</keyword>
<dbReference type="Proteomes" id="UP001209878">
    <property type="component" value="Unassembled WGS sequence"/>
</dbReference>
<dbReference type="PANTHER" id="PTHR24171:SF8">
    <property type="entry name" value="BRCA1-ASSOCIATED RING DOMAIN PROTEIN 1"/>
    <property type="match status" value="1"/>
</dbReference>
<gene>
    <name evidence="5" type="ORF">NP493_916g00106</name>
</gene>
<evidence type="ECO:0000313" key="6">
    <source>
        <dbReference type="Proteomes" id="UP001209878"/>
    </source>
</evidence>
<reference evidence="5" key="1">
    <citation type="journal article" date="2023" name="Mol. Biol. Evol.">
        <title>Third-Generation Sequencing Reveals the Adaptive Role of the Epigenome in Three Deep-Sea Polychaetes.</title>
        <authorList>
            <person name="Perez M."/>
            <person name="Aroh O."/>
            <person name="Sun Y."/>
            <person name="Lan Y."/>
            <person name="Juniper S.K."/>
            <person name="Young C.R."/>
            <person name="Angers B."/>
            <person name="Qian P.Y."/>
        </authorList>
    </citation>
    <scope>NUCLEOTIDE SEQUENCE</scope>
    <source>
        <strain evidence="5">R07B-5</strain>
    </source>
</reference>
<dbReference type="GO" id="GO:0070531">
    <property type="term" value="C:BRCA1-A complex"/>
    <property type="evidence" value="ECO:0007669"/>
    <property type="project" value="TreeGrafter"/>
</dbReference>
<dbReference type="InterPro" id="IPR002110">
    <property type="entry name" value="Ankyrin_rpt"/>
</dbReference>
<evidence type="ECO:0000256" key="3">
    <source>
        <dbReference type="PROSITE-ProRule" id="PRU00023"/>
    </source>
</evidence>
<feature type="repeat" description="ANK" evidence="3">
    <location>
        <begin position="46"/>
        <end position="78"/>
    </location>
</feature>
<sequence length="109" mass="11769">MEKDRSLSSRSSSRHGGWTRHGSSSLPDSDGATSVATMLQPNEMLRNELVLHEAARKNSVDVVRKVIAEHVDVNSRNNSERTALQLAAANGHSDTMTLLIEAGADKEGC</sequence>
<dbReference type="SMART" id="SM00248">
    <property type="entry name" value="ANK"/>
    <property type="match status" value="2"/>
</dbReference>
<protein>
    <recommendedName>
        <fullName evidence="7">Ankyrin repeat protein</fullName>
    </recommendedName>
</protein>
<dbReference type="PROSITE" id="PS50297">
    <property type="entry name" value="ANK_REP_REGION"/>
    <property type="match status" value="1"/>
</dbReference>
<dbReference type="PROSITE" id="PS50088">
    <property type="entry name" value="ANK_REPEAT"/>
    <property type="match status" value="2"/>
</dbReference>
<feature type="compositionally biased region" description="Low complexity" evidence="4">
    <location>
        <begin position="8"/>
        <end position="25"/>
    </location>
</feature>
<evidence type="ECO:0008006" key="7">
    <source>
        <dbReference type="Google" id="ProtNLM"/>
    </source>
</evidence>
<dbReference type="Pfam" id="PF12796">
    <property type="entry name" value="Ank_2"/>
    <property type="match status" value="1"/>
</dbReference>
<proteinExistence type="predicted"/>
<keyword evidence="6" id="KW-1185">Reference proteome</keyword>
<name>A0AAD9KK90_RIDPI</name>
<feature type="repeat" description="ANK" evidence="3">
    <location>
        <begin position="79"/>
        <end position="105"/>
    </location>
</feature>
<dbReference type="AlphaFoldDB" id="A0AAD9KK90"/>
<evidence type="ECO:0000256" key="2">
    <source>
        <dbReference type="ARBA" id="ARBA00023043"/>
    </source>
</evidence>
<evidence type="ECO:0000256" key="4">
    <source>
        <dbReference type="SAM" id="MobiDB-lite"/>
    </source>
</evidence>
<dbReference type="Gene3D" id="1.25.40.20">
    <property type="entry name" value="Ankyrin repeat-containing domain"/>
    <property type="match status" value="1"/>
</dbReference>